<dbReference type="Gene3D" id="3.40.50.720">
    <property type="entry name" value="NAD(P)-binding Rossmann-like Domain"/>
    <property type="match status" value="1"/>
</dbReference>
<evidence type="ECO:0000256" key="9">
    <source>
        <dbReference type="RuleBase" id="RU003903"/>
    </source>
</evidence>
<evidence type="ECO:0000313" key="12">
    <source>
        <dbReference type="EMBL" id="STX09892.1"/>
    </source>
</evidence>
<dbReference type="RefSeq" id="WP_109348962.1">
    <property type="nucleotide sequence ID" value="NZ_BJUE01000003.1"/>
</dbReference>
<dbReference type="OrthoDB" id="9805754at2"/>
<dbReference type="UniPathway" id="UPA00098">
    <property type="reaction ID" value="UER00361"/>
</dbReference>
<dbReference type="InterPro" id="IPR008927">
    <property type="entry name" value="6-PGluconate_DH-like_C_sf"/>
</dbReference>
<protein>
    <recommendedName>
        <fullName evidence="6 7">Pyrroline-5-carboxylate reductase</fullName>
        <shortName evidence="6">P5C reductase</shortName>
        <shortName evidence="6">P5CR</shortName>
        <ecNumber evidence="6 7">1.5.1.2</ecNumber>
    </recommendedName>
    <alternativeName>
        <fullName evidence="6">PCA reductase</fullName>
    </alternativeName>
</protein>
<feature type="domain" description="Pyrroline-5-carboxylate reductase catalytic N-terminal" evidence="10">
    <location>
        <begin position="3"/>
        <end position="96"/>
    </location>
</feature>
<comment type="caution">
    <text evidence="12">The sequence shown here is derived from an EMBL/GenBank/DDBJ whole genome shotgun (WGS) entry which is preliminary data.</text>
</comment>
<comment type="pathway">
    <text evidence="6 9">Amino-acid biosynthesis; L-proline biosynthesis; L-proline from L-glutamate 5-semialdehyde: step 1/1.</text>
</comment>
<dbReference type="InterPro" id="IPR036291">
    <property type="entry name" value="NAD(P)-bd_dom_sf"/>
</dbReference>
<organism evidence="12 14">
    <name type="scientific">Kurthia zopfii</name>
    <dbReference type="NCBI Taxonomy" id="1650"/>
    <lineage>
        <taxon>Bacteria</taxon>
        <taxon>Bacillati</taxon>
        <taxon>Bacillota</taxon>
        <taxon>Bacilli</taxon>
        <taxon>Bacillales</taxon>
        <taxon>Caryophanaceae</taxon>
        <taxon>Kurthia</taxon>
    </lineage>
</organism>
<keyword evidence="3 6" id="KW-0521">NADP</keyword>
<dbReference type="PROSITE" id="PS00521">
    <property type="entry name" value="P5CR"/>
    <property type="match status" value="1"/>
</dbReference>
<evidence type="ECO:0000256" key="7">
    <source>
        <dbReference type="NCBIfam" id="TIGR00112"/>
    </source>
</evidence>
<keyword evidence="15" id="KW-1185">Reference proteome</keyword>
<reference evidence="13 15" key="2">
    <citation type="submission" date="2019-03" db="EMBL/GenBank/DDBJ databases">
        <title>Genomic Encyclopedia of Type Strains, Phase IV (KMG-IV): sequencing the most valuable type-strain genomes for metagenomic binning, comparative biology and taxonomic classification.</title>
        <authorList>
            <person name="Goeker M."/>
        </authorList>
    </citation>
    <scope>NUCLEOTIDE SEQUENCE [LARGE SCALE GENOMIC DNA]</scope>
    <source>
        <strain evidence="13 15">DSM 20580</strain>
    </source>
</reference>
<evidence type="ECO:0000259" key="10">
    <source>
        <dbReference type="Pfam" id="PF03807"/>
    </source>
</evidence>
<keyword evidence="6" id="KW-0963">Cytoplasm</keyword>
<dbReference type="Proteomes" id="UP000254330">
    <property type="component" value="Unassembled WGS sequence"/>
</dbReference>
<dbReference type="EC" id="1.5.1.2" evidence="6 7"/>
<evidence type="ECO:0000313" key="13">
    <source>
        <dbReference type="EMBL" id="TDR41387.1"/>
    </source>
</evidence>
<reference evidence="12 14" key="1">
    <citation type="submission" date="2018-06" db="EMBL/GenBank/DDBJ databases">
        <authorList>
            <consortium name="Pathogen Informatics"/>
            <person name="Doyle S."/>
        </authorList>
    </citation>
    <scope>NUCLEOTIDE SEQUENCE [LARGE SCALE GENOMIC DNA]</scope>
    <source>
        <strain evidence="12 14">NCTC10597</strain>
    </source>
</reference>
<dbReference type="GO" id="GO:0004735">
    <property type="term" value="F:pyrroline-5-carboxylate reductase activity"/>
    <property type="evidence" value="ECO:0007669"/>
    <property type="project" value="UniProtKB-UniRule"/>
</dbReference>
<accession>A0A8B4QB24</accession>
<dbReference type="PIRSF" id="PIRSF000193">
    <property type="entry name" value="Pyrrol-5-carb_rd"/>
    <property type="match status" value="1"/>
</dbReference>
<dbReference type="InterPro" id="IPR029036">
    <property type="entry name" value="P5CR_dimer"/>
</dbReference>
<dbReference type="Proteomes" id="UP000294641">
    <property type="component" value="Unassembled WGS sequence"/>
</dbReference>
<evidence type="ECO:0000256" key="2">
    <source>
        <dbReference type="ARBA" id="ARBA00022650"/>
    </source>
</evidence>
<evidence type="ECO:0000256" key="1">
    <source>
        <dbReference type="ARBA" id="ARBA00005525"/>
    </source>
</evidence>
<gene>
    <name evidence="12" type="primary">proC_2</name>
    <name evidence="6" type="synonym">proC</name>
    <name evidence="13" type="ORF">DFR61_10685</name>
    <name evidence="12" type="ORF">NCTC10597_01599</name>
</gene>
<comment type="function">
    <text evidence="5 6">Catalyzes the reduction of 1-pyrroline-5-carboxylate (PCA) to L-proline.</text>
</comment>
<evidence type="ECO:0000256" key="6">
    <source>
        <dbReference type="HAMAP-Rule" id="MF_01925"/>
    </source>
</evidence>
<evidence type="ECO:0000313" key="15">
    <source>
        <dbReference type="Proteomes" id="UP000294641"/>
    </source>
</evidence>
<dbReference type="SUPFAM" id="SSF48179">
    <property type="entry name" value="6-phosphogluconate dehydrogenase C-terminal domain-like"/>
    <property type="match status" value="1"/>
</dbReference>
<dbReference type="HAMAP" id="MF_01925">
    <property type="entry name" value="P5C_reductase"/>
    <property type="match status" value="1"/>
</dbReference>
<keyword evidence="4 6" id="KW-0560">Oxidoreductase</keyword>
<dbReference type="InterPro" id="IPR000304">
    <property type="entry name" value="Pyrroline-COOH_reductase"/>
</dbReference>
<sequence>MKYGWIGLGNMTTAIIKGMLHSNKYDKASQYGFNRTFEKTVKLQQELGIVACEDLSELLDCDVIVIGVQPQHMDDLLPKLKGQLNAQQVVVSIAAGKSLNTLQQAINHDRIIRIMPNINAIAGASTSGMVSTDQVTLDQKEAVKSMFNAVGKVFEIPEEQFDLFSAIAGASPAFSYLYIDSLARAAVMEGMDKKTALDIASHAVLGSAQMIQTVDEHPWELVDQVCSPGGTTIQGVTSLQNNHFASTIYDAVKAVIERDRVLK</sequence>
<name>A0A8B4QB24_9BACL</name>
<keyword evidence="6 9" id="KW-0028">Amino-acid biosynthesis</keyword>
<evidence type="ECO:0000256" key="8">
    <source>
        <dbReference type="PIRSR" id="PIRSR000193-1"/>
    </source>
</evidence>
<comment type="catalytic activity">
    <reaction evidence="6">
        <text>L-proline + NAD(+) = (S)-1-pyrroline-5-carboxylate + NADH + 2 H(+)</text>
        <dbReference type="Rhea" id="RHEA:14105"/>
        <dbReference type="ChEBI" id="CHEBI:15378"/>
        <dbReference type="ChEBI" id="CHEBI:17388"/>
        <dbReference type="ChEBI" id="CHEBI:57540"/>
        <dbReference type="ChEBI" id="CHEBI:57945"/>
        <dbReference type="ChEBI" id="CHEBI:60039"/>
        <dbReference type="EC" id="1.5.1.2"/>
    </reaction>
</comment>
<comment type="similarity">
    <text evidence="1 6 9">Belongs to the pyrroline-5-carboxylate reductase family.</text>
</comment>
<dbReference type="FunFam" id="1.10.3730.10:FF:000001">
    <property type="entry name" value="Pyrroline-5-carboxylate reductase"/>
    <property type="match status" value="1"/>
</dbReference>
<dbReference type="Pfam" id="PF14748">
    <property type="entry name" value="P5CR_dimer"/>
    <property type="match status" value="1"/>
</dbReference>
<evidence type="ECO:0000256" key="3">
    <source>
        <dbReference type="ARBA" id="ARBA00022857"/>
    </source>
</evidence>
<dbReference type="InterPro" id="IPR053790">
    <property type="entry name" value="P5CR-like_CS"/>
</dbReference>
<dbReference type="PANTHER" id="PTHR11645">
    <property type="entry name" value="PYRROLINE-5-CARBOXYLATE REDUCTASE"/>
    <property type="match status" value="1"/>
</dbReference>
<dbReference type="InterPro" id="IPR028939">
    <property type="entry name" value="P5C_Rdtase_cat_N"/>
</dbReference>
<dbReference type="EMBL" id="UGNP01000001">
    <property type="protein sequence ID" value="STX09892.1"/>
    <property type="molecule type" value="Genomic_DNA"/>
</dbReference>
<comment type="subcellular location">
    <subcellularLocation>
        <location evidence="6">Cytoplasm</location>
    </subcellularLocation>
</comment>
<feature type="binding site" evidence="8">
    <location>
        <begin position="6"/>
        <end position="11"/>
    </location>
    <ligand>
        <name>NADP(+)</name>
        <dbReference type="ChEBI" id="CHEBI:58349"/>
    </ligand>
</feature>
<dbReference type="SUPFAM" id="SSF51735">
    <property type="entry name" value="NAD(P)-binding Rossmann-fold domains"/>
    <property type="match status" value="1"/>
</dbReference>
<dbReference type="Pfam" id="PF03807">
    <property type="entry name" value="F420_oxidored"/>
    <property type="match status" value="1"/>
</dbReference>
<dbReference type="GO" id="GO:0005737">
    <property type="term" value="C:cytoplasm"/>
    <property type="evidence" value="ECO:0007669"/>
    <property type="project" value="UniProtKB-SubCell"/>
</dbReference>
<dbReference type="AlphaFoldDB" id="A0A8B4QB24"/>
<dbReference type="EMBL" id="SNZG01000006">
    <property type="protein sequence ID" value="TDR41387.1"/>
    <property type="molecule type" value="Genomic_DNA"/>
</dbReference>
<evidence type="ECO:0000256" key="5">
    <source>
        <dbReference type="ARBA" id="ARBA00058118"/>
    </source>
</evidence>
<dbReference type="NCBIfam" id="TIGR00112">
    <property type="entry name" value="proC"/>
    <property type="match status" value="1"/>
</dbReference>
<evidence type="ECO:0000256" key="4">
    <source>
        <dbReference type="ARBA" id="ARBA00023002"/>
    </source>
</evidence>
<evidence type="ECO:0000313" key="14">
    <source>
        <dbReference type="Proteomes" id="UP000254330"/>
    </source>
</evidence>
<comment type="catalytic activity">
    <reaction evidence="6 9">
        <text>L-proline + NADP(+) = (S)-1-pyrroline-5-carboxylate + NADPH + 2 H(+)</text>
        <dbReference type="Rhea" id="RHEA:14109"/>
        <dbReference type="ChEBI" id="CHEBI:15378"/>
        <dbReference type="ChEBI" id="CHEBI:17388"/>
        <dbReference type="ChEBI" id="CHEBI:57783"/>
        <dbReference type="ChEBI" id="CHEBI:58349"/>
        <dbReference type="ChEBI" id="CHEBI:60039"/>
        <dbReference type="EC" id="1.5.1.2"/>
    </reaction>
</comment>
<proteinExistence type="inferred from homology"/>
<dbReference type="PANTHER" id="PTHR11645:SF0">
    <property type="entry name" value="PYRROLINE-5-CARBOXYLATE REDUCTASE 3"/>
    <property type="match status" value="1"/>
</dbReference>
<keyword evidence="2 6" id="KW-0641">Proline biosynthesis</keyword>
<dbReference type="Gene3D" id="1.10.3730.10">
    <property type="entry name" value="ProC C-terminal domain-like"/>
    <property type="match status" value="1"/>
</dbReference>
<evidence type="ECO:0000259" key="11">
    <source>
        <dbReference type="Pfam" id="PF14748"/>
    </source>
</evidence>
<dbReference type="GO" id="GO:0055129">
    <property type="term" value="P:L-proline biosynthetic process"/>
    <property type="evidence" value="ECO:0007669"/>
    <property type="project" value="UniProtKB-UniRule"/>
</dbReference>
<feature type="domain" description="Pyrroline-5-carboxylate reductase dimerisation" evidence="11">
    <location>
        <begin position="158"/>
        <end position="260"/>
    </location>
</feature>